<evidence type="ECO:0000256" key="1">
    <source>
        <dbReference type="ARBA" id="ARBA00004418"/>
    </source>
</evidence>
<dbReference type="InterPro" id="IPR030678">
    <property type="entry name" value="Peptide/Ni-bd"/>
</dbReference>
<comment type="caution">
    <text evidence="5">The sequence shown here is derived from an EMBL/GenBank/DDBJ whole genome shotgun (WGS) entry which is preliminary data.</text>
</comment>
<evidence type="ECO:0000256" key="2">
    <source>
        <dbReference type="ARBA" id="ARBA00005695"/>
    </source>
</evidence>
<accession>A0ABQ6LRW1</accession>
<organism evidence="5 6">
    <name type="scientific">Paralimibaculum aggregatum</name>
    <dbReference type="NCBI Taxonomy" id="3036245"/>
    <lineage>
        <taxon>Bacteria</taxon>
        <taxon>Pseudomonadati</taxon>
        <taxon>Pseudomonadota</taxon>
        <taxon>Alphaproteobacteria</taxon>
        <taxon>Rhodobacterales</taxon>
        <taxon>Paracoccaceae</taxon>
        <taxon>Paralimibaculum</taxon>
    </lineage>
</organism>
<dbReference type="EMBL" id="BSYI01000029">
    <property type="protein sequence ID" value="GMG84115.1"/>
    <property type="molecule type" value="Genomic_DNA"/>
</dbReference>
<dbReference type="InterPro" id="IPR000914">
    <property type="entry name" value="SBP_5_dom"/>
</dbReference>
<dbReference type="PANTHER" id="PTHR30290">
    <property type="entry name" value="PERIPLASMIC BINDING COMPONENT OF ABC TRANSPORTER"/>
    <property type="match status" value="1"/>
</dbReference>
<gene>
    <name evidence="5" type="ORF">LNKW23_33290</name>
</gene>
<dbReference type="RefSeq" id="WP_285673074.1">
    <property type="nucleotide sequence ID" value="NZ_BSYI01000029.1"/>
</dbReference>
<evidence type="ECO:0000256" key="3">
    <source>
        <dbReference type="ARBA" id="ARBA00022729"/>
    </source>
</evidence>
<comment type="subcellular location">
    <subcellularLocation>
        <location evidence="1">Periplasm</location>
    </subcellularLocation>
</comment>
<sequence length="562" mass="62078">MHGAPALAPGASLPYAAPGAPKGGRLVLGELGGFDSLNPFILKGRAPWVLRTHVAETLLARSWDEPFTLYGLLAESVETPADRSWVVFRLRPEARFSDGSPVTVEDVIWSFETLAAEGHPRYRAAWDAVSAIEAVGARSVRITFSEPNRELPLIMGLRPVLKKAAFEGRAFAEPGLVPVIGSGPYVPESWEAGRQLTLRRDPDWWGAGLPINAGLYNFDTLRIEYFRNTDALFSALATGALSLFHDTDPLRWAEGYDGLPAVRDGRLRRHVIPHGRPSGMEGFVFNTRREVFADRRVREALALAFDWDWVNARLFAGQYARIESYWSGSELGWQGAATGREAALLAPFAAALPEGTLERGWRPPAGDGRRNRRGLRRASALLEAAGWELAGDTRMRGGAPLAFEILVTSGEAETLGGLWAGALKRLGVAATVRRVDAAQYEARRRDYDYDVIVNRWWLSLSPGTEQWLYFGPEGRQRPGTRNYMGVEAPAVAAMIRAILAAERREGFVAAVRALDRVLSAGIYVVPFGHLPEDRVAAQAGYARPERAPLYGFRPEVWWWQPE</sequence>
<comment type="similarity">
    <text evidence="2">Belongs to the bacterial solute-binding protein 5 family.</text>
</comment>
<evidence type="ECO:0000259" key="4">
    <source>
        <dbReference type="Pfam" id="PF00496"/>
    </source>
</evidence>
<dbReference type="PANTHER" id="PTHR30290:SF64">
    <property type="entry name" value="ABC TRANSPORTER PERIPLASMIC BINDING PROTEIN"/>
    <property type="match status" value="1"/>
</dbReference>
<keyword evidence="3" id="KW-0732">Signal</keyword>
<evidence type="ECO:0000313" key="5">
    <source>
        <dbReference type="EMBL" id="GMG84115.1"/>
    </source>
</evidence>
<dbReference type="CDD" id="cd08497">
    <property type="entry name" value="MbnE-like"/>
    <property type="match status" value="1"/>
</dbReference>
<dbReference type="SUPFAM" id="SSF53850">
    <property type="entry name" value="Periplasmic binding protein-like II"/>
    <property type="match status" value="1"/>
</dbReference>
<feature type="domain" description="Solute-binding protein family 5" evidence="4">
    <location>
        <begin position="69"/>
        <end position="466"/>
    </location>
</feature>
<name>A0ABQ6LRW1_9RHOB</name>
<reference evidence="5 6" key="1">
    <citation type="submission" date="2023-04" db="EMBL/GenBank/DDBJ databases">
        <title>Marinoamorphus aggregata gen. nov., sp. Nov., isolate from tissue of brittle star Ophioplocus japonicus.</title>
        <authorList>
            <person name="Kawano K."/>
            <person name="Sawayama S."/>
            <person name="Nakagawa S."/>
        </authorList>
    </citation>
    <scope>NUCLEOTIDE SEQUENCE [LARGE SCALE GENOMIC DNA]</scope>
    <source>
        <strain evidence="5 6">NKW23</strain>
    </source>
</reference>
<proteinExistence type="inferred from homology"/>
<dbReference type="InterPro" id="IPR039424">
    <property type="entry name" value="SBP_5"/>
</dbReference>
<keyword evidence="6" id="KW-1185">Reference proteome</keyword>
<dbReference type="Gene3D" id="3.10.105.10">
    <property type="entry name" value="Dipeptide-binding Protein, Domain 3"/>
    <property type="match status" value="1"/>
</dbReference>
<evidence type="ECO:0000313" key="6">
    <source>
        <dbReference type="Proteomes" id="UP001239909"/>
    </source>
</evidence>
<dbReference type="Gene3D" id="3.40.190.10">
    <property type="entry name" value="Periplasmic binding protein-like II"/>
    <property type="match status" value="1"/>
</dbReference>
<dbReference type="Pfam" id="PF00496">
    <property type="entry name" value="SBP_bac_5"/>
    <property type="match status" value="1"/>
</dbReference>
<dbReference type="Proteomes" id="UP001239909">
    <property type="component" value="Unassembled WGS sequence"/>
</dbReference>
<dbReference type="PIRSF" id="PIRSF002741">
    <property type="entry name" value="MppA"/>
    <property type="match status" value="1"/>
</dbReference>
<protein>
    <submittedName>
        <fullName evidence="5">Extracellular solute-binding protein</fullName>
    </submittedName>
</protein>